<dbReference type="SUPFAM" id="SSF56112">
    <property type="entry name" value="Protein kinase-like (PK-like)"/>
    <property type="match status" value="1"/>
</dbReference>
<dbReference type="InterPro" id="IPR011009">
    <property type="entry name" value="Kinase-like_dom_sf"/>
</dbReference>
<gene>
    <name evidence="6" type="ORF">TSIB3V08_LOCUS7705</name>
</gene>
<keyword evidence="1" id="KW-0443">Lipid metabolism</keyword>
<dbReference type="Pfam" id="PF01633">
    <property type="entry name" value="Choline_kinase"/>
    <property type="match status" value="1"/>
</dbReference>
<dbReference type="GO" id="GO:0006646">
    <property type="term" value="P:phosphatidylethanolamine biosynthetic process"/>
    <property type="evidence" value="ECO:0007669"/>
    <property type="project" value="TreeGrafter"/>
</dbReference>
<dbReference type="Gene3D" id="3.90.1200.10">
    <property type="match status" value="1"/>
</dbReference>
<protein>
    <recommendedName>
        <fullName evidence="5">ethanolamine kinase</fullName>
        <ecNumber evidence="5">2.7.1.82</ecNumber>
    </recommendedName>
</protein>
<dbReference type="AlphaFoldDB" id="A0A7R9B1A4"/>
<accession>A0A7R9B1A4</accession>
<dbReference type="Gene3D" id="3.30.200.20">
    <property type="entry name" value="Phosphorylase Kinase, domain 1"/>
    <property type="match status" value="1"/>
</dbReference>
<keyword evidence="1" id="KW-0594">Phospholipid biosynthesis</keyword>
<dbReference type="EC" id="2.7.1.82" evidence="5"/>
<dbReference type="PANTHER" id="PTHR22603:SF66">
    <property type="entry name" value="ETHANOLAMINE KINASE"/>
    <property type="match status" value="1"/>
</dbReference>
<organism evidence="6">
    <name type="scientific">Timema shepardi</name>
    <name type="common">Walking stick</name>
    <dbReference type="NCBI Taxonomy" id="629360"/>
    <lineage>
        <taxon>Eukaryota</taxon>
        <taxon>Metazoa</taxon>
        <taxon>Ecdysozoa</taxon>
        <taxon>Arthropoda</taxon>
        <taxon>Hexapoda</taxon>
        <taxon>Insecta</taxon>
        <taxon>Pterygota</taxon>
        <taxon>Neoptera</taxon>
        <taxon>Polyneoptera</taxon>
        <taxon>Phasmatodea</taxon>
        <taxon>Timematodea</taxon>
        <taxon>Timematoidea</taxon>
        <taxon>Timematidae</taxon>
        <taxon>Timema</taxon>
    </lineage>
</organism>
<evidence type="ECO:0000256" key="4">
    <source>
        <dbReference type="ARBA" id="ARBA00038211"/>
    </source>
</evidence>
<name>A0A7R9B1A4_TIMSH</name>
<dbReference type="PANTHER" id="PTHR22603">
    <property type="entry name" value="CHOLINE/ETHANOALAMINE KINASE"/>
    <property type="match status" value="1"/>
</dbReference>
<proteinExistence type="inferred from homology"/>
<evidence type="ECO:0000256" key="5">
    <source>
        <dbReference type="ARBA" id="ARBA00038874"/>
    </source>
</evidence>
<dbReference type="EMBL" id="OC003732">
    <property type="protein sequence ID" value="CAD7263632.1"/>
    <property type="molecule type" value="Genomic_DNA"/>
</dbReference>
<evidence type="ECO:0000256" key="2">
    <source>
        <dbReference type="ARBA" id="ARBA00023264"/>
    </source>
</evidence>
<evidence type="ECO:0000256" key="3">
    <source>
        <dbReference type="ARBA" id="ARBA00037883"/>
    </source>
</evidence>
<evidence type="ECO:0000313" key="6">
    <source>
        <dbReference type="EMBL" id="CAD7263632.1"/>
    </source>
</evidence>
<dbReference type="GO" id="GO:0004305">
    <property type="term" value="F:ethanolamine kinase activity"/>
    <property type="evidence" value="ECO:0007669"/>
    <property type="project" value="UniProtKB-EC"/>
</dbReference>
<comment type="pathway">
    <text evidence="3">Phospholipid metabolism; phosphatidylethanolamine biosynthesis; phosphatidylethanolamine from ethanolamine: step 1/3.</text>
</comment>
<evidence type="ECO:0000256" key="1">
    <source>
        <dbReference type="ARBA" id="ARBA00023209"/>
    </source>
</evidence>
<sequence length="424" mass="48026">MNVQLTSGTSQVVPITIGEDKLVEGSQLVLSAIRPAWSKDKIKFKVFTDGITNKLVGCFHSDYPDDVVLVRVYGQKTDMLIDRTSEIRNIQFLHKAGLAPRLWATFRNGLAYEYVPGDILSVDMCKDPAIFPLIATMMARIHRLDCGPDVPRVPSLWKKAKQFMAIMPIHFDNPEKQASITSNNKAEHLFPRRLENLIPCRDRLDQEYLLLQSHLSAEGSPVVFSHNDLLLANVIYNADRNTVTFIDYEYANYNYQAFDIGNHFAEFAGVTEVDYSRYPNPEFQRDWLRVYLETFNEPTVSNGPGYSSKVTNNDIDRLYVQVNKFSLASHFFWGIWGLIQAEHSAIDFDFLGQIGEQTIIEQPNGGTNCIIEQPDGATNCIIEQPDEQTESLNSQMMQQTVSLNSQIVEQTIIEQPDGATNCII</sequence>
<keyword evidence="2" id="KW-1208">Phospholipid metabolism</keyword>
<dbReference type="GO" id="GO:0005737">
    <property type="term" value="C:cytoplasm"/>
    <property type="evidence" value="ECO:0007669"/>
    <property type="project" value="TreeGrafter"/>
</dbReference>
<comment type="similarity">
    <text evidence="4">Belongs to the choline/ethanolamine kinase family.</text>
</comment>
<keyword evidence="1" id="KW-0444">Lipid biosynthesis</keyword>
<dbReference type="CDD" id="cd05157">
    <property type="entry name" value="ETNK_euk"/>
    <property type="match status" value="1"/>
</dbReference>
<reference evidence="6" key="1">
    <citation type="submission" date="2020-11" db="EMBL/GenBank/DDBJ databases">
        <authorList>
            <person name="Tran Van P."/>
        </authorList>
    </citation>
    <scope>NUCLEOTIDE SEQUENCE</scope>
</reference>